<accession>A0A248TGK0</accession>
<dbReference type="InterPro" id="IPR022742">
    <property type="entry name" value="Hydrolase_4"/>
</dbReference>
<organism evidence="5 6">
    <name type="scientific">Cytobacillus kochii</name>
    <dbReference type="NCBI Taxonomy" id="859143"/>
    <lineage>
        <taxon>Bacteria</taxon>
        <taxon>Bacillati</taxon>
        <taxon>Bacillota</taxon>
        <taxon>Bacilli</taxon>
        <taxon>Bacillales</taxon>
        <taxon>Bacillaceae</taxon>
        <taxon>Cytobacillus</taxon>
    </lineage>
</organism>
<dbReference type="Gene3D" id="3.40.50.1820">
    <property type="entry name" value="alpha/beta hydrolase"/>
    <property type="match status" value="1"/>
</dbReference>
<evidence type="ECO:0000256" key="3">
    <source>
        <dbReference type="PIRSR" id="PIRSR017388-2"/>
    </source>
</evidence>
<dbReference type="InterPro" id="IPR012354">
    <property type="entry name" value="Esterase_lipase"/>
</dbReference>
<dbReference type="Proteomes" id="UP000215137">
    <property type="component" value="Chromosome"/>
</dbReference>
<dbReference type="KEGG" id="bko:CKF48_07970"/>
<proteinExistence type="predicted"/>
<reference evidence="5 6" key="1">
    <citation type="submission" date="2017-08" db="EMBL/GenBank/DDBJ databases">
        <title>Complete Genome Sequence of Bacillus kochii Oregon-R-modENCODE STRAIN BDGP4, isolated from Drosophila melanogaster gut.</title>
        <authorList>
            <person name="Wan K.H."/>
            <person name="Yu C."/>
            <person name="Park S."/>
            <person name="Hammonds A.S."/>
            <person name="Booth B.W."/>
            <person name="Celniker S.E."/>
        </authorList>
    </citation>
    <scope>NUCLEOTIDE SEQUENCE [LARGE SCALE GENOMIC DNA]</scope>
    <source>
        <strain evidence="5 6">BDGP4</strain>
    </source>
</reference>
<dbReference type="Pfam" id="PF12146">
    <property type="entry name" value="Hydrolase_4"/>
    <property type="match status" value="1"/>
</dbReference>
<dbReference type="EMBL" id="CP022983">
    <property type="protein sequence ID" value="ASV67259.1"/>
    <property type="molecule type" value="Genomic_DNA"/>
</dbReference>
<feature type="active site" description="Nucleophile" evidence="2">
    <location>
        <position position="78"/>
    </location>
</feature>
<evidence type="ECO:0000256" key="2">
    <source>
        <dbReference type="PIRSR" id="PIRSR017388-1"/>
    </source>
</evidence>
<feature type="binding site" evidence="3">
    <location>
        <position position="79"/>
    </location>
    <ligand>
        <name>substrate</name>
    </ligand>
</feature>
<sequence length="228" mass="25812">MIGCLCIHGFTGAPYEVAPLANYIKEHTDWEIAVPTLPGHGEKQSLKGIVFQKWINHAEEELKNLLEKCEVVYIIGFSMGGMIASELAVKYPVAKLVLLSAAAYYLNPRQIFLDIKGLLREGLQGTRITQNPLFIHYKQKISSTPFAAARQFQKLVATVRPRLKEVKVPTFIAQGEDDGIVPVRSADYLYKHITSEQKHKIIIKRSKHLICHCDESEHLFKEVLQFLS</sequence>
<dbReference type="RefSeq" id="WP_095370833.1">
    <property type="nucleotide sequence ID" value="NZ_CP022983.1"/>
</dbReference>
<dbReference type="PANTHER" id="PTHR43798">
    <property type="entry name" value="MONOACYLGLYCEROL LIPASE"/>
    <property type="match status" value="1"/>
</dbReference>
<dbReference type="GO" id="GO:0052689">
    <property type="term" value="F:carboxylic ester hydrolase activity"/>
    <property type="evidence" value="ECO:0007669"/>
    <property type="project" value="InterPro"/>
</dbReference>
<feature type="active site" description="Charge relay system" evidence="2">
    <location>
        <position position="178"/>
    </location>
</feature>
<name>A0A248TGK0_9BACI</name>
<evidence type="ECO:0000256" key="1">
    <source>
        <dbReference type="ARBA" id="ARBA00022801"/>
    </source>
</evidence>
<keyword evidence="1" id="KW-0378">Hydrolase</keyword>
<dbReference type="InterPro" id="IPR050266">
    <property type="entry name" value="AB_hydrolase_sf"/>
</dbReference>
<keyword evidence="6" id="KW-1185">Reference proteome</keyword>
<dbReference type="PIRSF" id="PIRSF017388">
    <property type="entry name" value="Esterase_lipase"/>
    <property type="match status" value="1"/>
</dbReference>
<evidence type="ECO:0000313" key="5">
    <source>
        <dbReference type="EMBL" id="ASV67259.1"/>
    </source>
</evidence>
<feature type="domain" description="Serine aminopeptidase S33" evidence="4">
    <location>
        <begin position="5"/>
        <end position="211"/>
    </location>
</feature>
<dbReference type="AlphaFoldDB" id="A0A248TGK0"/>
<dbReference type="PANTHER" id="PTHR43798:SF31">
    <property type="entry name" value="AB HYDROLASE SUPERFAMILY PROTEIN YCLE"/>
    <property type="match status" value="1"/>
</dbReference>
<dbReference type="InterPro" id="IPR029058">
    <property type="entry name" value="AB_hydrolase_fold"/>
</dbReference>
<evidence type="ECO:0000313" key="6">
    <source>
        <dbReference type="Proteomes" id="UP000215137"/>
    </source>
</evidence>
<protein>
    <submittedName>
        <fullName evidence="5">Carboxylesterase</fullName>
    </submittedName>
</protein>
<dbReference type="SUPFAM" id="SSF53474">
    <property type="entry name" value="alpha/beta-Hydrolases"/>
    <property type="match status" value="1"/>
</dbReference>
<feature type="active site" description="Charge relay system" evidence="2">
    <location>
        <position position="208"/>
    </location>
</feature>
<dbReference type="OrthoDB" id="9786110at2"/>
<gene>
    <name evidence="5" type="ORF">CKF48_07970</name>
</gene>
<dbReference type="GO" id="GO:0016020">
    <property type="term" value="C:membrane"/>
    <property type="evidence" value="ECO:0007669"/>
    <property type="project" value="TreeGrafter"/>
</dbReference>
<feature type="binding site" evidence="3">
    <location>
        <position position="10"/>
    </location>
    <ligand>
        <name>substrate</name>
    </ligand>
</feature>
<evidence type="ECO:0000259" key="4">
    <source>
        <dbReference type="Pfam" id="PF12146"/>
    </source>
</evidence>